<sequence length="96" mass="10960">MDVIIVMCLGVLAGKFFFPEKWKRINEILQTVCTVLLIFSMGVMLGSRENFIGEISELGMRSVLFFLIPSVTSVIIVYPLTRIFLDKKSQKKREGE</sequence>
<gene>
    <name evidence="2" type="ORF">H9723_00445</name>
</gene>
<evidence type="ECO:0000313" key="3">
    <source>
        <dbReference type="Proteomes" id="UP000824116"/>
    </source>
</evidence>
<evidence type="ECO:0000256" key="1">
    <source>
        <dbReference type="SAM" id="Phobius"/>
    </source>
</evidence>
<keyword evidence="1" id="KW-0812">Transmembrane</keyword>
<dbReference type="GO" id="GO:0015661">
    <property type="term" value="F:L-lysine efflux transmembrane transporter activity"/>
    <property type="evidence" value="ECO:0007669"/>
    <property type="project" value="InterPro"/>
</dbReference>
<name>A0A9D2JZR0_9FIRM</name>
<feature type="transmembrane region" description="Helical" evidence="1">
    <location>
        <begin position="65"/>
        <end position="85"/>
    </location>
</feature>
<dbReference type="Proteomes" id="UP000824116">
    <property type="component" value="Unassembled WGS sequence"/>
</dbReference>
<keyword evidence="1" id="KW-1133">Transmembrane helix</keyword>
<reference evidence="2" key="1">
    <citation type="journal article" date="2021" name="PeerJ">
        <title>Extensive microbial diversity within the chicken gut microbiome revealed by metagenomics and culture.</title>
        <authorList>
            <person name="Gilroy R."/>
            <person name="Ravi A."/>
            <person name="Getino M."/>
            <person name="Pursley I."/>
            <person name="Horton D.L."/>
            <person name="Alikhan N.F."/>
            <person name="Baker D."/>
            <person name="Gharbi K."/>
            <person name="Hall N."/>
            <person name="Watson M."/>
            <person name="Adriaenssens E.M."/>
            <person name="Foster-Nyarko E."/>
            <person name="Jarju S."/>
            <person name="Secka A."/>
            <person name="Antonio M."/>
            <person name="Oren A."/>
            <person name="Chaudhuri R.R."/>
            <person name="La Ragione R."/>
            <person name="Hildebrand F."/>
            <person name="Pallen M.J."/>
        </authorList>
    </citation>
    <scope>NUCLEOTIDE SEQUENCE</scope>
    <source>
        <strain evidence="2">CHK196-3914</strain>
    </source>
</reference>
<evidence type="ECO:0000313" key="2">
    <source>
        <dbReference type="EMBL" id="HIZ73700.1"/>
    </source>
</evidence>
<dbReference type="AlphaFoldDB" id="A0A9D2JZR0"/>
<keyword evidence="1" id="KW-0472">Membrane</keyword>
<proteinExistence type="predicted"/>
<reference evidence="2" key="2">
    <citation type="submission" date="2021-04" db="EMBL/GenBank/DDBJ databases">
        <authorList>
            <person name="Gilroy R."/>
        </authorList>
    </citation>
    <scope>NUCLEOTIDE SEQUENCE</scope>
    <source>
        <strain evidence="2">CHK196-3914</strain>
    </source>
</reference>
<dbReference type="EMBL" id="DXAY01000008">
    <property type="protein sequence ID" value="HIZ73700.1"/>
    <property type="molecule type" value="Genomic_DNA"/>
</dbReference>
<organism evidence="2 3">
    <name type="scientific">Candidatus Mediterraneibacter stercoravium</name>
    <dbReference type="NCBI Taxonomy" id="2838685"/>
    <lineage>
        <taxon>Bacteria</taxon>
        <taxon>Bacillati</taxon>
        <taxon>Bacillota</taxon>
        <taxon>Clostridia</taxon>
        <taxon>Lachnospirales</taxon>
        <taxon>Lachnospiraceae</taxon>
        <taxon>Mediterraneibacter</taxon>
    </lineage>
</organism>
<protein>
    <submittedName>
        <fullName evidence="2">LysO family transporter</fullName>
    </submittedName>
</protein>
<comment type="caution">
    <text evidence="2">The sequence shown here is derived from an EMBL/GenBank/DDBJ whole genome shotgun (WGS) entry which is preliminary data.</text>
</comment>
<dbReference type="InterPro" id="IPR005642">
    <property type="entry name" value="LysO"/>
</dbReference>
<feature type="transmembrane region" description="Helical" evidence="1">
    <location>
        <begin position="28"/>
        <end position="45"/>
    </location>
</feature>
<accession>A0A9D2JZR0</accession>
<dbReference type="Pfam" id="PF03956">
    <property type="entry name" value="Lys_export"/>
    <property type="match status" value="1"/>
</dbReference>